<accession>A0A5N0ELT1</accession>
<evidence type="ECO:0000313" key="3">
    <source>
        <dbReference type="Proteomes" id="UP000323876"/>
    </source>
</evidence>
<dbReference type="AlphaFoldDB" id="A0A5N0ELT1"/>
<dbReference type="Proteomes" id="UP000323876">
    <property type="component" value="Unassembled WGS sequence"/>
</dbReference>
<dbReference type="InterPro" id="IPR012338">
    <property type="entry name" value="Beta-lactam/transpept-like"/>
</dbReference>
<dbReference type="InterPro" id="IPR050491">
    <property type="entry name" value="AmpC-like"/>
</dbReference>
<dbReference type="PANTHER" id="PTHR46825:SF7">
    <property type="entry name" value="D-ALANYL-D-ALANINE CARBOXYPEPTIDASE"/>
    <property type="match status" value="1"/>
</dbReference>
<reference evidence="2 3" key="1">
    <citation type="submission" date="2019-09" db="EMBL/GenBank/DDBJ databases">
        <authorList>
            <person name="Wang X."/>
        </authorList>
    </citation>
    <scope>NUCLEOTIDE SEQUENCE [LARGE SCALE GENOMIC DNA]</scope>
    <source>
        <strain evidence="2 3">CICC 11023</strain>
    </source>
</reference>
<gene>
    <name evidence="2" type="ORF">F3087_01215</name>
</gene>
<dbReference type="InterPro" id="IPR001466">
    <property type="entry name" value="Beta-lactam-related"/>
</dbReference>
<comment type="caution">
    <text evidence="2">The sequence shown here is derived from an EMBL/GenBank/DDBJ whole genome shotgun (WGS) entry which is preliminary data.</text>
</comment>
<dbReference type="EMBL" id="VXLC01000001">
    <property type="protein sequence ID" value="KAA8889973.1"/>
    <property type="molecule type" value="Genomic_DNA"/>
</dbReference>
<protein>
    <submittedName>
        <fullName evidence="2">Beta-lactamase family protein</fullName>
    </submittedName>
</protein>
<dbReference type="SUPFAM" id="SSF56601">
    <property type="entry name" value="beta-lactamase/transpeptidase-like"/>
    <property type="match status" value="1"/>
</dbReference>
<evidence type="ECO:0000313" key="2">
    <source>
        <dbReference type="EMBL" id="KAA8889973.1"/>
    </source>
</evidence>
<name>A0A5N0ELT1_9NOCA</name>
<proteinExistence type="predicted"/>
<dbReference type="RefSeq" id="WP_150399888.1">
    <property type="nucleotide sequence ID" value="NZ_VXLC01000001.1"/>
</dbReference>
<organism evidence="2 3">
    <name type="scientific">Nocardia colli</name>
    <dbReference type="NCBI Taxonomy" id="2545717"/>
    <lineage>
        <taxon>Bacteria</taxon>
        <taxon>Bacillati</taxon>
        <taxon>Actinomycetota</taxon>
        <taxon>Actinomycetes</taxon>
        <taxon>Mycobacteriales</taxon>
        <taxon>Nocardiaceae</taxon>
        <taxon>Nocardia</taxon>
    </lineage>
</organism>
<dbReference type="PANTHER" id="PTHR46825">
    <property type="entry name" value="D-ALANYL-D-ALANINE-CARBOXYPEPTIDASE/ENDOPEPTIDASE AMPH"/>
    <property type="match status" value="1"/>
</dbReference>
<evidence type="ECO:0000259" key="1">
    <source>
        <dbReference type="Pfam" id="PF00144"/>
    </source>
</evidence>
<dbReference type="Pfam" id="PF00144">
    <property type="entry name" value="Beta-lactamase"/>
    <property type="match status" value="1"/>
</dbReference>
<keyword evidence="3" id="KW-1185">Reference proteome</keyword>
<feature type="domain" description="Beta-lactamase-related" evidence="1">
    <location>
        <begin position="8"/>
        <end position="328"/>
    </location>
</feature>
<sequence>MTDHPEVQHVLDEAVRERGLPGIVSEIRDEHGRWFGSAGVSDTAAGRARAAQEQFRIGSATKAFTATVVLQLVAEGELSLDDSVDKWLPGLITSDGGTAITVRQLLNHTSGLFTHTDDDQVRAGTGWRPEQLVRLAMTHPPYFAPGAGFRYSNTNYVIAGMLIERVTENPLAQEISERISKPLGLTATYPAGIETVIAGPHPRHYTTMFNPAPDAEIYDITDSDQTWSGASGDMVSTTGDLQVFLHALLTGRLLPPDQQREMWTTVSTDGAEWVEHTRYGLGVFEQEIPCGPTVYGLAGATMGSWTWAMGTRDGTRIVVTHTNGDWNDPMDVFRAAIKAALP</sequence>
<dbReference type="Gene3D" id="3.40.710.10">
    <property type="entry name" value="DD-peptidase/beta-lactamase superfamily"/>
    <property type="match status" value="1"/>
</dbReference>
<dbReference type="OrthoDB" id="9809635at2"/>